<dbReference type="AlphaFoldDB" id="A0A843U615"/>
<name>A0A843U615_COLES</name>
<comment type="caution">
    <text evidence="1">The sequence shown here is derived from an EMBL/GenBank/DDBJ whole genome shotgun (WGS) entry which is preliminary data.</text>
</comment>
<evidence type="ECO:0000313" key="1">
    <source>
        <dbReference type="EMBL" id="MQL80782.1"/>
    </source>
</evidence>
<dbReference type="EMBL" id="NMUH01000525">
    <property type="protein sequence ID" value="MQL80782.1"/>
    <property type="molecule type" value="Genomic_DNA"/>
</dbReference>
<keyword evidence="2" id="KW-1185">Reference proteome</keyword>
<organism evidence="1 2">
    <name type="scientific">Colocasia esculenta</name>
    <name type="common">Wild taro</name>
    <name type="synonym">Arum esculentum</name>
    <dbReference type="NCBI Taxonomy" id="4460"/>
    <lineage>
        <taxon>Eukaryota</taxon>
        <taxon>Viridiplantae</taxon>
        <taxon>Streptophyta</taxon>
        <taxon>Embryophyta</taxon>
        <taxon>Tracheophyta</taxon>
        <taxon>Spermatophyta</taxon>
        <taxon>Magnoliopsida</taxon>
        <taxon>Liliopsida</taxon>
        <taxon>Araceae</taxon>
        <taxon>Aroideae</taxon>
        <taxon>Colocasieae</taxon>
        <taxon>Colocasia</taxon>
    </lineage>
</organism>
<gene>
    <name evidence="1" type="ORF">Taro_013231</name>
</gene>
<proteinExistence type="predicted"/>
<dbReference type="Proteomes" id="UP000652761">
    <property type="component" value="Unassembled WGS sequence"/>
</dbReference>
<evidence type="ECO:0000313" key="2">
    <source>
        <dbReference type="Proteomes" id="UP000652761"/>
    </source>
</evidence>
<protein>
    <submittedName>
        <fullName evidence="1">Uncharacterized protein</fullName>
    </submittedName>
</protein>
<reference evidence="1" key="1">
    <citation type="submission" date="2017-07" db="EMBL/GenBank/DDBJ databases">
        <title>Taro Niue Genome Assembly and Annotation.</title>
        <authorList>
            <person name="Atibalentja N."/>
            <person name="Keating K."/>
            <person name="Fields C.J."/>
        </authorList>
    </citation>
    <scope>NUCLEOTIDE SEQUENCE</scope>
    <source>
        <strain evidence="1">Niue_2</strain>
        <tissue evidence="1">Leaf</tissue>
    </source>
</reference>
<accession>A0A843U615</accession>
<sequence>MTMLARVPAQSLRPTTGRWRSAMQRALPSQTWIRRLGSTQREGRGRVECTALGTAWILMQCCPHMRVRSLLWHTRVHLLHPPSVV</sequence>